<feature type="transmembrane region" description="Helical" evidence="1">
    <location>
        <begin position="99"/>
        <end position="119"/>
    </location>
</feature>
<keyword evidence="3" id="KW-1185">Reference proteome</keyword>
<keyword evidence="1" id="KW-0812">Transmembrane</keyword>
<organism evidence="2 3">
    <name type="scientific">Subtercola lobariae</name>
    <dbReference type="NCBI Taxonomy" id="1588641"/>
    <lineage>
        <taxon>Bacteria</taxon>
        <taxon>Bacillati</taxon>
        <taxon>Actinomycetota</taxon>
        <taxon>Actinomycetes</taxon>
        <taxon>Micrococcales</taxon>
        <taxon>Microbacteriaceae</taxon>
        <taxon>Subtercola</taxon>
    </lineage>
</organism>
<proteinExistence type="predicted"/>
<keyword evidence="1" id="KW-0472">Membrane</keyword>
<feature type="transmembrane region" description="Helical" evidence="1">
    <location>
        <begin position="192"/>
        <end position="210"/>
    </location>
</feature>
<feature type="transmembrane region" description="Helical" evidence="1">
    <location>
        <begin position="164"/>
        <end position="185"/>
    </location>
</feature>
<comment type="caution">
    <text evidence="2">The sequence shown here is derived from an EMBL/GenBank/DDBJ whole genome shotgun (WGS) entry which is preliminary data.</text>
</comment>
<gene>
    <name evidence="2" type="ORF">GCM10011399_13220</name>
</gene>
<feature type="transmembrane region" description="Helical" evidence="1">
    <location>
        <begin position="139"/>
        <end position="158"/>
    </location>
</feature>
<name>A0A917EXZ1_9MICO</name>
<dbReference type="AlphaFoldDB" id="A0A917EXZ1"/>
<feature type="transmembrane region" description="Helical" evidence="1">
    <location>
        <begin position="73"/>
        <end position="93"/>
    </location>
</feature>
<feature type="transmembrane region" description="Helical" evidence="1">
    <location>
        <begin position="222"/>
        <end position="246"/>
    </location>
</feature>
<reference evidence="2 3" key="1">
    <citation type="journal article" date="2014" name="Int. J. Syst. Evol. Microbiol.">
        <title>Complete genome sequence of Corynebacterium casei LMG S-19264T (=DSM 44701T), isolated from a smear-ripened cheese.</title>
        <authorList>
            <consortium name="US DOE Joint Genome Institute (JGI-PGF)"/>
            <person name="Walter F."/>
            <person name="Albersmeier A."/>
            <person name="Kalinowski J."/>
            <person name="Ruckert C."/>
        </authorList>
    </citation>
    <scope>NUCLEOTIDE SEQUENCE [LARGE SCALE GENOMIC DNA]</scope>
    <source>
        <strain evidence="2 3">CGMCC 1.12976</strain>
    </source>
</reference>
<accession>A0A917EXZ1</accession>
<dbReference type="Pfam" id="PF03988">
    <property type="entry name" value="DUF347"/>
    <property type="match status" value="4"/>
</dbReference>
<protein>
    <submittedName>
        <fullName evidence="2">Membrane protein</fullName>
    </submittedName>
</protein>
<dbReference type="InterPro" id="IPR007136">
    <property type="entry name" value="DUF347"/>
</dbReference>
<sequence length="262" mass="27764">MAMTSFAAAVRASKVPEATVLFWVTKVLTTGMGETTSDFFAVNFDPVVVIPLTGLALAAALVLQFRAKRYSPWIYWLTALLVSVFGTMAADVAHVGLGVPYLVSTAVFAVVLAAVFVVWRRVEGTLSIHSISTRRREAFYWAAVLATFALGTAAGDLTATVFDLGYLGSGILFAVVIAVPAVAYVRFAMNPVLAFWFAYVLTRPLGASFADWMAVPADRGGLGFGTGPVSLGALVLIVACVATLAARLRSRRALPPAARVLL</sequence>
<feature type="transmembrane region" description="Helical" evidence="1">
    <location>
        <begin position="47"/>
        <end position="66"/>
    </location>
</feature>
<evidence type="ECO:0000313" key="3">
    <source>
        <dbReference type="Proteomes" id="UP000598775"/>
    </source>
</evidence>
<evidence type="ECO:0000256" key="1">
    <source>
        <dbReference type="SAM" id="Phobius"/>
    </source>
</evidence>
<dbReference type="EMBL" id="BMGP01000002">
    <property type="protein sequence ID" value="GGF20952.1"/>
    <property type="molecule type" value="Genomic_DNA"/>
</dbReference>
<keyword evidence="1" id="KW-1133">Transmembrane helix</keyword>
<dbReference type="Proteomes" id="UP000598775">
    <property type="component" value="Unassembled WGS sequence"/>
</dbReference>
<evidence type="ECO:0000313" key="2">
    <source>
        <dbReference type="EMBL" id="GGF20952.1"/>
    </source>
</evidence>